<sequence length="146" mass="16607">MRLHMVTKSIAPSKGFRALLALVRFFTSVCANVTGQVRTVKKALRAQLALVRFFTLEHSTVKRFGTMFIVIRFFACVLSNVNCQKFKLSEGFGAQYTPVGFFSHVNWNVYKVGENFGRIHGAGTVQRRTRSVDHNRTAQYGPRFKQ</sequence>
<accession>A0A6B0UUD5</accession>
<evidence type="ECO:0000256" key="2">
    <source>
        <dbReference type="SAM" id="SignalP"/>
    </source>
</evidence>
<dbReference type="PANTHER" id="PTHR33426:SF36">
    <property type="entry name" value="C2H2-TYPE DOMAIN-CONTAINING PROTEIN"/>
    <property type="match status" value="1"/>
</dbReference>
<proteinExistence type="predicted"/>
<keyword evidence="2" id="KW-0732">Signal</keyword>
<dbReference type="EMBL" id="GIFC01011357">
    <property type="protein sequence ID" value="MXU93440.1"/>
    <property type="molecule type" value="Transcribed_RNA"/>
</dbReference>
<keyword evidence="3" id="KW-0238">DNA-binding</keyword>
<keyword evidence="3" id="KW-0371">Homeobox</keyword>
<feature type="chain" id="PRO_5025384022" evidence="2">
    <location>
        <begin position="32"/>
        <end position="146"/>
    </location>
</feature>
<name>A0A6B0UUD5_IXORI</name>
<organism evidence="3">
    <name type="scientific">Ixodes ricinus</name>
    <name type="common">Common tick</name>
    <name type="synonym">Acarus ricinus</name>
    <dbReference type="NCBI Taxonomy" id="34613"/>
    <lineage>
        <taxon>Eukaryota</taxon>
        <taxon>Metazoa</taxon>
        <taxon>Ecdysozoa</taxon>
        <taxon>Arthropoda</taxon>
        <taxon>Chelicerata</taxon>
        <taxon>Arachnida</taxon>
        <taxon>Acari</taxon>
        <taxon>Parasitiformes</taxon>
        <taxon>Ixodida</taxon>
        <taxon>Ixodoidea</taxon>
        <taxon>Ixodidae</taxon>
        <taxon>Ixodinae</taxon>
        <taxon>Ixodes</taxon>
    </lineage>
</organism>
<dbReference type="GO" id="GO:0003677">
    <property type="term" value="F:DNA binding"/>
    <property type="evidence" value="ECO:0007669"/>
    <property type="project" value="UniProtKB-KW"/>
</dbReference>
<evidence type="ECO:0000313" key="3">
    <source>
        <dbReference type="EMBL" id="MXU93440.1"/>
    </source>
</evidence>
<feature type="signal peptide" evidence="2">
    <location>
        <begin position="1"/>
        <end position="31"/>
    </location>
</feature>
<dbReference type="AlphaFoldDB" id="A0A6B0UUD5"/>
<evidence type="ECO:0000256" key="1">
    <source>
        <dbReference type="SAM" id="MobiDB-lite"/>
    </source>
</evidence>
<reference evidence="3" key="1">
    <citation type="submission" date="2019-12" db="EMBL/GenBank/DDBJ databases">
        <title>An insight into the sialome of adult female Ixodes ricinus ticks feeding for 6 days.</title>
        <authorList>
            <person name="Perner J."/>
            <person name="Ribeiro J.M.C."/>
        </authorList>
    </citation>
    <scope>NUCLEOTIDE SEQUENCE</scope>
    <source>
        <strain evidence="3">Semi-engorged</strain>
        <tissue evidence="3">Salivary glands</tissue>
    </source>
</reference>
<feature type="region of interest" description="Disordered" evidence="1">
    <location>
        <begin position="127"/>
        <end position="146"/>
    </location>
</feature>
<dbReference type="PANTHER" id="PTHR33426">
    <property type="entry name" value="C2H2-TYPE DOMAIN-CONTAINING PROTEIN"/>
    <property type="match status" value="1"/>
</dbReference>
<protein>
    <submittedName>
        <fullName evidence="3">Putative homeobox transcription factor sip1</fullName>
    </submittedName>
</protein>